<gene>
    <name evidence="1" type="ORF">V7S43_003886</name>
</gene>
<organism evidence="1 2">
    <name type="scientific">Phytophthora oleae</name>
    <dbReference type="NCBI Taxonomy" id="2107226"/>
    <lineage>
        <taxon>Eukaryota</taxon>
        <taxon>Sar</taxon>
        <taxon>Stramenopiles</taxon>
        <taxon>Oomycota</taxon>
        <taxon>Peronosporomycetes</taxon>
        <taxon>Peronosporales</taxon>
        <taxon>Peronosporaceae</taxon>
        <taxon>Phytophthora</taxon>
    </lineage>
</organism>
<comment type="caution">
    <text evidence="1">The sequence shown here is derived from an EMBL/GenBank/DDBJ whole genome shotgun (WGS) entry which is preliminary data.</text>
</comment>
<protein>
    <submittedName>
        <fullName evidence="1">Uncharacterized protein</fullName>
    </submittedName>
</protein>
<proteinExistence type="predicted"/>
<accession>A0ABD3FUW5</accession>
<sequence length="238" mass="27651">MARWQRWVDPRVAVDERWHSSHIGLVRSPTLLGDHLVSQLRELTRATDDDMALARTGQFLHKNLRLFEKENRLLLRLADSARVIPLLQRTIESVLGMSDLLESEIREIWDRNLESERLEWIREIENVLKNEERMALEMGDYHQQLQILTLLKHQYREVLTSRELDAYSEVFDWVTRRGNVVVSLVCDFGAGVVSSEEDCCGRRGRSLRAAGNTLGETLPPKCTKVFRCLPCRKLVRDS</sequence>
<reference evidence="1 2" key="1">
    <citation type="submission" date="2024-09" db="EMBL/GenBank/DDBJ databases">
        <title>Genome sequencing and assembly of Phytophthora oleae, isolate VK10A, causative agent of rot of olive drupes.</title>
        <authorList>
            <person name="Conti Taguali S."/>
            <person name="Riolo M."/>
            <person name="La Spada F."/>
            <person name="Cacciola S.O."/>
            <person name="Dionisio G."/>
        </authorList>
    </citation>
    <scope>NUCLEOTIDE SEQUENCE [LARGE SCALE GENOMIC DNA]</scope>
    <source>
        <strain evidence="1 2">VK10A</strain>
    </source>
</reference>
<keyword evidence="2" id="KW-1185">Reference proteome</keyword>
<dbReference type="EMBL" id="JBIMZQ010000006">
    <property type="protein sequence ID" value="KAL3670698.1"/>
    <property type="molecule type" value="Genomic_DNA"/>
</dbReference>
<dbReference type="AlphaFoldDB" id="A0ABD3FUW5"/>
<evidence type="ECO:0000313" key="2">
    <source>
        <dbReference type="Proteomes" id="UP001632037"/>
    </source>
</evidence>
<evidence type="ECO:0000313" key="1">
    <source>
        <dbReference type="EMBL" id="KAL3670698.1"/>
    </source>
</evidence>
<dbReference type="Proteomes" id="UP001632037">
    <property type="component" value="Unassembled WGS sequence"/>
</dbReference>
<name>A0ABD3FUW5_9STRA</name>